<keyword evidence="4" id="KW-0677">Repeat</keyword>
<feature type="region of interest" description="Disordered" evidence="5">
    <location>
        <begin position="953"/>
        <end position="990"/>
    </location>
</feature>
<dbReference type="CDD" id="cd17067">
    <property type="entry name" value="RBD2_RGS12_like"/>
    <property type="match status" value="1"/>
</dbReference>
<feature type="compositionally biased region" description="Polar residues" evidence="5">
    <location>
        <begin position="680"/>
        <end position="702"/>
    </location>
</feature>
<dbReference type="InterPro" id="IPR046995">
    <property type="entry name" value="RGS10/12/14-like"/>
</dbReference>
<dbReference type="GeneID" id="108682654"/>
<feature type="region of interest" description="Disordered" evidence="5">
    <location>
        <begin position="1045"/>
        <end position="1119"/>
    </location>
</feature>
<feature type="compositionally biased region" description="Low complexity" evidence="5">
    <location>
        <begin position="1141"/>
        <end position="1162"/>
    </location>
</feature>
<dbReference type="RefSeq" id="XP_018027349.2">
    <property type="nucleotide sequence ID" value="XM_018171860.2"/>
</dbReference>
<evidence type="ECO:0000259" key="7">
    <source>
        <dbReference type="PROSITE" id="PS50898"/>
    </source>
</evidence>
<dbReference type="Proteomes" id="UP000694843">
    <property type="component" value="Unplaced"/>
</dbReference>
<dbReference type="InterPro" id="IPR003109">
    <property type="entry name" value="GoLoco_motif"/>
</dbReference>
<reference evidence="9" key="1">
    <citation type="submission" date="2025-08" db="UniProtKB">
        <authorList>
            <consortium name="RefSeq"/>
        </authorList>
    </citation>
    <scope>IDENTIFICATION</scope>
    <source>
        <tissue evidence="9">Whole organism</tissue>
    </source>
</reference>
<dbReference type="SMART" id="SM00455">
    <property type="entry name" value="RBD"/>
    <property type="match status" value="2"/>
</dbReference>
<dbReference type="PANTHER" id="PTHR45945:SF3">
    <property type="entry name" value="REGULATOR OF G-PROTEIN SIGNALING LOCO"/>
    <property type="match status" value="1"/>
</dbReference>
<comment type="subcellular location">
    <subcellularLocation>
        <location evidence="1">Cytoplasm</location>
    </subcellularLocation>
</comment>
<accession>A0A8B7PMC8</accession>
<dbReference type="InterPro" id="IPR036305">
    <property type="entry name" value="RGS_sf"/>
</dbReference>
<feature type="compositionally biased region" description="Low complexity" evidence="5">
    <location>
        <begin position="661"/>
        <end position="676"/>
    </location>
</feature>
<dbReference type="GO" id="GO:0005096">
    <property type="term" value="F:GTPase activator activity"/>
    <property type="evidence" value="ECO:0007669"/>
    <property type="project" value="UniProtKB-KW"/>
</dbReference>
<feature type="compositionally biased region" description="Polar residues" evidence="5">
    <location>
        <begin position="1047"/>
        <end position="1058"/>
    </location>
</feature>
<dbReference type="Pfam" id="PF00615">
    <property type="entry name" value="RGS"/>
    <property type="match status" value="1"/>
</dbReference>
<feature type="compositionally biased region" description="Polar residues" evidence="5">
    <location>
        <begin position="1219"/>
        <end position="1231"/>
    </location>
</feature>
<keyword evidence="8" id="KW-1185">Reference proteome</keyword>
<dbReference type="GO" id="GO:0008277">
    <property type="term" value="P:regulation of G protein-coupled receptor signaling pathway"/>
    <property type="evidence" value="ECO:0007669"/>
    <property type="project" value="TreeGrafter"/>
</dbReference>
<feature type="compositionally biased region" description="Basic residues" evidence="5">
    <location>
        <begin position="1295"/>
        <end position="1304"/>
    </location>
</feature>
<dbReference type="GO" id="GO:0005886">
    <property type="term" value="C:plasma membrane"/>
    <property type="evidence" value="ECO:0007669"/>
    <property type="project" value="TreeGrafter"/>
</dbReference>
<feature type="compositionally biased region" description="Polar residues" evidence="5">
    <location>
        <begin position="625"/>
        <end position="660"/>
    </location>
</feature>
<keyword evidence="2" id="KW-0343">GTPase activation</keyword>
<proteinExistence type="predicted"/>
<dbReference type="OrthoDB" id="196547at2759"/>
<feature type="region of interest" description="Disordered" evidence="5">
    <location>
        <begin position="1344"/>
        <end position="1427"/>
    </location>
</feature>
<feature type="compositionally biased region" description="Polar residues" evidence="5">
    <location>
        <begin position="564"/>
        <end position="578"/>
    </location>
</feature>
<dbReference type="Gene3D" id="3.10.20.90">
    <property type="entry name" value="Phosphatidylinositol 3-kinase Catalytic Subunit, Chain A, domain 1"/>
    <property type="match status" value="2"/>
</dbReference>
<feature type="compositionally biased region" description="Pro residues" evidence="5">
    <location>
        <begin position="1374"/>
        <end position="1389"/>
    </location>
</feature>
<feature type="domain" description="RGS" evidence="6">
    <location>
        <begin position="402"/>
        <end position="536"/>
    </location>
</feature>
<feature type="region of interest" description="Disordered" evidence="5">
    <location>
        <begin position="325"/>
        <end position="395"/>
    </location>
</feature>
<dbReference type="KEGG" id="hazt:108682654"/>
<dbReference type="GO" id="GO:0005737">
    <property type="term" value="C:cytoplasm"/>
    <property type="evidence" value="ECO:0007669"/>
    <property type="project" value="UniProtKB-SubCell"/>
</dbReference>
<dbReference type="InterPro" id="IPR044926">
    <property type="entry name" value="RGS_subdomain_2"/>
</dbReference>
<feature type="compositionally biased region" description="Basic and acidic residues" evidence="5">
    <location>
        <begin position="958"/>
        <end position="967"/>
    </location>
</feature>
<dbReference type="FunFam" id="1.10.167.10:FF:000001">
    <property type="entry name" value="Putative regulator of g-protein signaling 12"/>
    <property type="match status" value="1"/>
</dbReference>
<dbReference type="Pfam" id="PF02196">
    <property type="entry name" value="RBD"/>
    <property type="match status" value="1"/>
</dbReference>
<protein>
    <submittedName>
        <fullName evidence="9">LOW QUALITY PROTEIN: uncharacterized protein LOC108682654</fullName>
    </submittedName>
</protein>
<organism evidence="8 9">
    <name type="scientific">Hyalella azteca</name>
    <name type="common">Amphipod</name>
    <dbReference type="NCBI Taxonomy" id="294128"/>
    <lineage>
        <taxon>Eukaryota</taxon>
        <taxon>Metazoa</taxon>
        <taxon>Ecdysozoa</taxon>
        <taxon>Arthropoda</taxon>
        <taxon>Crustacea</taxon>
        <taxon>Multicrustacea</taxon>
        <taxon>Malacostraca</taxon>
        <taxon>Eumalacostraca</taxon>
        <taxon>Peracarida</taxon>
        <taxon>Amphipoda</taxon>
        <taxon>Senticaudata</taxon>
        <taxon>Talitrida</taxon>
        <taxon>Talitroidea</taxon>
        <taxon>Hyalellidae</taxon>
        <taxon>Hyalella</taxon>
    </lineage>
</organism>
<feature type="compositionally biased region" description="Polar residues" evidence="5">
    <location>
        <begin position="1102"/>
        <end position="1119"/>
    </location>
</feature>
<dbReference type="PROSITE" id="PS50877">
    <property type="entry name" value="GOLOCO"/>
    <property type="match status" value="1"/>
</dbReference>
<evidence type="ECO:0000256" key="5">
    <source>
        <dbReference type="SAM" id="MobiDB-lite"/>
    </source>
</evidence>
<dbReference type="SUPFAM" id="SSF48097">
    <property type="entry name" value="Regulator of G-protein signaling, RGS"/>
    <property type="match status" value="1"/>
</dbReference>
<gene>
    <name evidence="9" type="primary">LOC108682654</name>
</gene>
<dbReference type="InterPro" id="IPR016137">
    <property type="entry name" value="RGS"/>
</dbReference>
<dbReference type="InterPro" id="IPR003116">
    <property type="entry name" value="RBD_dom"/>
</dbReference>
<dbReference type="SUPFAM" id="SSF54236">
    <property type="entry name" value="Ubiquitin-like"/>
    <property type="match status" value="1"/>
</dbReference>
<feature type="compositionally biased region" description="Basic and acidic residues" evidence="5">
    <location>
        <begin position="981"/>
        <end position="990"/>
    </location>
</feature>
<dbReference type="PANTHER" id="PTHR45945">
    <property type="entry name" value="REGULATOR OF G-PROTEIN SIGNALING LOCO"/>
    <property type="match status" value="1"/>
</dbReference>
<sequence>MRHETSLFGGPCLSENISIGLSTPKCKQTPLTSPVVRYSKKPVLSDRTNTDSPSYEHLSLHRSLGHCRDAGFWHKVVTPGGSLTFKRRGVQSKGLMSIEMSHLQTCAEHPPIGSPDDGFDPSAEKFTDDWQTALNPKDESNVDPFNTLPRNYKCSLQRQSLPGSRGPFFPKHSPISEVAKSPYLYLKSKLKSKGPRLSCSPLRSSHKHASQDYLHRISSLSKKHGAPRSSVEVCPQSSTWGHHFTGSRPSVCTHCTLMRTLAANSTLPRAGLKRMPPTPPSPRRAFHASWWSRLSNTSRELQALSSNTLNAIASCPPPDVVLHGPDVTINWSGDGSSSSSTSSGRQFTRKSSLPRPFHRRPADQTIPSDAEQTGCMDSRAGSSEDAPSEGGSGDRVQAWATSFEKLLEDPVGLNTFSEFLKKEISHENIYFWTACERYRLGISSDSSNNNNNVECNKPWSEWAGRHEAATKIYNTHLGDNAPEPVNVDSQARQMAQDGLRQPTQDLFATAQKQVFNLMKFDSYSRFLKSTLYQECLERESRGESLQFGNKESWDPNLRILPLQSLSSGDAQNANNFNKGKNDLDERRRRSLLPWHRSKDRSKSKDRLQSGAADARAAAKSKRPLISSNVKDSATTKAKSLSVSASRLVRGTSTDSANAQQGVGVRSNSVSRVVGSRHPSESSGSIGKTSDVSGSRTSLNSGSEGALVAGRKAVSKESLTSSDCLSLSGGEGGSGTVSGRCRVILPDRSQSVVAVRGGVSVERVMRRMLDRRGPFAYNVVMAGKGDRLVSGSEDSSVLCGAEVRLQQLVLFRLDLPNQKTVCVKAKPHKLASDVLRPILAKYGFKLDLMHIHTVEENPRPVNVKGQITELDGQKFVVQTKEDVKEWGVSGVGNGCGVASAAQDSDALDAITNRVFEDLLQSKTSHQLLSNCDYDARSAKTDVCSDYSGGLRGSLGRKTNITDKSRPGDGGRGASSNRPVHTPTKENDELYEGLKRAQMCRIEDQRGTKINSELPDFLKRDSENKENEMIVDETEDTTSHFLMPEATPSAASGSCFSNSRTTDHQHPFYPNHHHHHHYHYTPSSQQQNSACASEAHGSSEEHSQNLNTNSTPTLHVSSSSLTQHQAHHNFWSDISGGGSSIPSSLLATSSSSLSSSTGLPMSSSNNFDGIDTPLTIARNFLFDMQYDAPEISTARPKLRPRPESCVNTRPDAFMGPDQVNRPKSSCGSLTASPDRTLIASPDMDKTLSSDTSMDQAGDVFTNMRMRGHENEDASRPSLLAASARPFLQQHRGPQYLRRHDHHHHPHPSPMDSMMSNTNPSSASHLANFSSFLNSLGSGATGGVSVRSANRNGAFEGNMATPPPPLPPKPKLGAPARGPPPRPPSRQLPSGPPSSGYVSGLLEGSTLRGAGASDMSSSQKTQSKDSISFV</sequence>
<feature type="compositionally biased region" description="Pro residues" evidence="5">
    <location>
        <begin position="1358"/>
        <end position="1367"/>
    </location>
</feature>
<evidence type="ECO:0000313" key="8">
    <source>
        <dbReference type="Proteomes" id="UP000694843"/>
    </source>
</evidence>
<name>A0A8B7PMC8_HYAAZ</name>
<feature type="compositionally biased region" description="Low complexity" evidence="5">
    <location>
        <begin position="1390"/>
        <end position="1399"/>
    </location>
</feature>
<feature type="region of interest" description="Disordered" evidence="5">
    <location>
        <begin position="564"/>
        <end position="711"/>
    </location>
</feature>
<evidence type="ECO:0000313" key="9">
    <source>
        <dbReference type="RefSeq" id="XP_018027349.2"/>
    </source>
</evidence>
<feature type="region of interest" description="Disordered" evidence="5">
    <location>
        <begin position="1295"/>
        <end position="1319"/>
    </location>
</feature>
<dbReference type="GO" id="GO:0005634">
    <property type="term" value="C:nucleus"/>
    <property type="evidence" value="ECO:0007669"/>
    <property type="project" value="TreeGrafter"/>
</dbReference>
<keyword evidence="3" id="KW-0963">Cytoplasm</keyword>
<dbReference type="InterPro" id="IPR029071">
    <property type="entry name" value="Ubiquitin-like_domsf"/>
</dbReference>
<feature type="domain" description="RBD" evidence="7">
    <location>
        <begin position="808"/>
        <end position="879"/>
    </location>
</feature>
<feature type="region of interest" description="Disordered" evidence="5">
    <location>
        <begin position="1141"/>
        <end position="1165"/>
    </location>
</feature>
<feature type="compositionally biased region" description="Low complexity" evidence="5">
    <location>
        <begin position="332"/>
        <end position="344"/>
    </location>
</feature>
<dbReference type="PROSITE" id="PS50898">
    <property type="entry name" value="RBD"/>
    <property type="match status" value="2"/>
</dbReference>
<dbReference type="Gene3D" id="1.10.196.10">
    <property type="match status" value="1"/>
</dbReference>
<dbReference type="PROSITE" id="PS50132">
    <property type="entry name" value="RGS"/>
    <property type="match status" value="1"/>
</dbReference>
<feature type="domain" description="RBD" evidence="7">
    <location>
        <begin position="738"/>
        <end position="807"/>
    </location>
</feature>
<evidence type="ECO:0000256" key="2">
    <source>
        <dbReference type="ARBA" id="ARBA00022468"/>
    </source>
</evidence>
<evidence type="ECO:0000256" key="4">
    <source>
        <dbReference type="ARBA" id="ARBA00022737"/>
    </source>
</evidence>
<dbReference type="Gene3D" id="1.10.167.10">
    <property type="entry name" value="Regulator of G-protein Signalling 4, domain 2"/>
    <property type="match status" value="1"/>
</dbReference>
<evidence type="ECO:0000259" key="6">
    <source>
        <dbReference type="PROSITE" id="PS50132"/>
    </source>
</evidence>
<dbReference type="SMART" id="SM00315">
    <property type="entry name" value="RGS"/>
    <property type="match status" value="1"/>
</dbReference>
<dbReference type="InterPro" id="IPR024066">
    <property type="entry name" value="RGS_subdom1/3"/>
</dbReference>
<evidence type="ECO:0000256" key="1">
    <source>
        <dbReference type="ARBA" id="ARBA00004496"/>
    </source>
</evidence>
<dbReference type="PRINTS" id="PR01301">
    <property type="entry name" value="RGSPROTEIN"/>
</dbReference>
<feature type="region of interest" description="Disordered" evidence="5">
    <location>
        <begin position="1193"/>
        <end position="1250"/>
    </location>
</feature>
<dbReference type="GO" id="GO:0007165">
    <property type="term" value="P:signal transduction"/>
    <property type="evidence" value="ECO:0007669"/>
    <property type="project" value="InterPro"/>
</dbReference>
<evidence type="ECO:0000256" key="3">
    <source>
        <dbReference type="ARBA" id="ARBA00022490"/>
    </source>
</evidence>
<feature type="compositionally biased region" description="Polar residues" evidence="5">
    <location>
        <begin position="1411"/>
        <end position="1427"/>
    </location>
</feature>